<evidence type="ECO:0000256" key="1">
    <source>
        <dbReference type="SAM" id="MobiDB-lite"/>
    </source>
</evidence>
<accession>A0A9N7VNZ3</accession>
<sequence>MTLRGACGGAGLHYTPCLFLDNELSATLSRRQRGGGRLCSYYHSQKTCVEVKTHQTITGSRWATSAREIPTDRASDTGREGVREKGGEGGGCWEEEGDDAEEKERARSRGLEPTSALGCLVAAIAQFPSRKYPGWWF</sequence>
<proteinExistence type="predicted"/>
<organism evidence="2 3">
    <name type="scientific">Pleuronectes platessa</name>
    <name type="common">European plaice</name>
    <dbReference type="NCBI Taxonomy" id="8262"/>
    <lineage>
        <taxon>Eukaryota</taxon>
        <taxon>Metazoa</taxon>
        <taxon>Chordata</taxon>
        <taxon>Craniata</taxon>
        <taxon>Vertebrata</taxon>
        <taxon>Euteleostomi</taxon>
        <taxon>Actinopterygii</taxon>
        <taxon>Neopterygii</taxon>
        <taxon>Teleostei</taxon>
        <taxon>Neoteleostei</taxon>
        <taxon>Acanthomorphata</taxon>
        <taxon>Carangaria</taxon>
        <taxon>Pleuronectiformes</taxon>
        <taxon>Pleuronectoidei</taxon>
        <taxon>Pleuronectidae</taxon>
        <taxon>Pleuronectes</taxon>
    </lineage>
</organism>
<feature type="region of interest" description="Disordered" evidence="1">
    <location>
        <begin position="59"/>
        <end position="111"/>
    </location>
</feature>
<dbReference type="AlphaFoldDB" id="A0A9N7VNZ3"/>
<evidence type="ECO:0000313" key="2">
    <source>
        <dbReference type="EMBL" id="CAB1454503.1"/>
    </source>
</evidence>
<keyword evidence="3" id="KW-1185">Reference proteome</keyword>
<reference evidence="2" key="1">
    <citation type="submission" date="2020-03" db="EMBL/GenBank/DDBJ databases">
        <authorList>
            <person name="Weist P."/>
        </authorList>
    </citation>
    <scope>NUCLEOTIDE SEQUENCE</scope>
</reference>
<dbReference type="EMBL" id="CADEAL010004215">
    <property type="protein sequence ID" value="CAB1454503.1"/>
    <property type="molecule type" value="Genomic_DNA"/>
</dbReference>
<feature type="compositionally biased region" description="Basic and acidic residues" evidence="1">
    <location>
        <begin position="69"/>
        <end position="87"/>
    </location>
</feature>
<name>A0A9N7VNZ3_PLEPL</name>
<dbReference type="Proteomes" id="UP001153269">
    <property type="component" value="Unassembled WGS sequence"/>
</dbReference>
<comment type="caution">
    <text evidence="2">The sequence shown here is derived from an EMBL/GenBank/DDBJ whole genome shotgun (WGS) entry which is preliminary data.</text>
</comment>
<gene>
    <name evidence="2" type="ORF">PLEPLA_LOCUS42269</name>
</gene>
<protein>
    <submittedName>
        <fullName evidence="2">Uncharacterized protein</fullName>
    </submittedName>
</protein>
<evidence type="ECO:0000313" key="3">
    <source>
        <dbReference type="Proteomes" id="UP001153269"/>
    </source>
</evidence>